<name>A0A504YFU9_FASGI</name>
<proteinExistence type="predicted"/>
<feature type="compositionally biased region" description="Low complexity" evidence="4">
    <location>
        <begin position="115"/>
        <end position="126"/>
    </location>
</feature>
<feature type="region of interest" description="Disordered" evidence="4">
    <location>
        <begin position="115"/>
        <end position="139"/>
    </location>
</feature>
<dbReference type="AlphaFoldDB" id="A0A504YFU9"/>
<accession>A0A504YFU9</accession>
<evidence type="ECO:0000256" key="2">
    <source>
        <dbReference type="ARBA" id="ARBA00023163"/>
    </source>
</evidence>
<evidence type="ECO:0000256" key="4">
    <source>
        <dbReference type="SAM" id="MobiDB-lite"/>
    </source>
</evidence>
<evidence type="ECO:0000313" key="6">
    <source>
        <dbReference type="Proteomes" id="UP000316759"/>
    </source>
</evidence>
<dbReference type="InterPro" id="IPR035500">
    <property type="entry name" value="NHR-like_dom_sf"/>
</dbReference>
<gene>
    <name evidence="5" type="ORF">FGIG_03298</name>
</gene>
<keyword evidence="1" id="KW-0805">Transcription regulation</keyword>
<evidence type="ECO:0000313" key="5">
    <source>
        <dbReference type="EMBL" id="TPP59401.1"/>
    </source>
</evidence>
<keyword evidence="2" id="KW-0804">Transcription</keyword>
<comment type="caution">
    <text evidence="5">The sequence shown here is derived from an EMBL/GenBank/DDBJ whole genome shotgun (WGS) entry which is preliminary data.</text>
</comment>
<keyword evidence="3" id="KW-0675">Receptor</keyword>
<dbReference type="Proteomes" id="UP000316759">
    <property type="component" value="Unassembled WGS sequence"/>
</dbReference>
<dbReference type="Gene3D" id="1.10.565.10">
    <property type="entry name" value="Retinoid X Receptor"/>
    <property type="match status" value="1"/>
</dbReference>
<dbReference type="EMBL" id="SUNJ01010760">
    <property type="protein sequence ID" value="TPP59401.1"/>
    <property type="molecule type" value="Genomic_DNA"/>
</dbReference>
<dbReference type="OrthoDB" id="6081310at2759"/>
<organism evidence="5 6">
    <name type="scientific">Fasciola gigantica</name>
    <name type="common">Giant liver fluke</name>
    <dbReference type="NCBI Taxonomy" id="46835"/>
    <lineage>
        <taxon>Eukaryota</taxon>
        <taxon>Metazoa</taxon>
        <taxon>Spiralia</taxon>
        <taxon>Lophotrochozoa</taxon>
        <taxon>Platyhelminthes</taxon>
        <taxon>Trematoda</taxon>
        <taxon>Digenea</taxon>
        <taxon>Plagiorchiida</taxon>
        <taxon>Echinostomata</taxon>
        <taxon>Echinostomatoidea</taxon>
        <taxon>Fasciolidae</taxon>
        <taxon>Fasciola</taxon>
    </lineage>
</organism>
<evidence type="ECO:0000256" key="3">
    <source>
        <dbReference type="ARBA" id="ARBA00023170"/>
    </source>
</evidence>
<reference evidence="5 6" key="1">
    <citation type="submission" date="2019-04" db="EMBL/GenBank/DDBJ databases">
        <title>Annotation for the trematode Fasciola gigantica.</title>
        <authorList>
            <person name="Choi Y.-J."/>
        </authorList>
    </citation>
    <scope>NUCLEOTIDE SEQUENCE [LARGE SCALE GENOMIC DNA]</scope>
    <source>
        <strain evidence="5">Uganda_cow_1</strain>
    </source>
</reference>
<keyword evidence="6" id="KW-1185">Reference proteome</keyword>
<dbReference type="STRING" id="46835.A0A504YFU9"/>
<sequence>MKFQLLNKRAVFHEYNQTEDNKTSWNPISIIPLEPTSSSSYSFGRANLTGHTANADQSDLHFKPPILSVPTPLERRSLEPISDRQDYGGLPALSAPCVTLPNGVSEQMVLSVQGTSSSSSAPTTPSKVVGLGNPPIRPRKMVLDEDKRLAKRRLIEANRARKRAEVDAVSPTSSGNVIQSPLNSAPTMFANPTYMTSQLTELQTTPHGPGHSIPMVHSVVETLGPHLYAVEQSGQPVPQPTIEVPSTVYWSRMVAPNSVQKVQSTGFTAALSAPSVMAPPQYPPILQPYGAHSFEPIVGKEDTDVSFLMIPPSTPSVETKRVCFSLKPQGSPPPVSVTPSLSGVADSSSRLTVLSVPLEPTNSSQLIQPISAPSGSHVDPISHEQPLKPVSRVQPPSTECAWTKDDEAMVDSIRQAYREMLIPCDKSMIHADNDDAGSAFRSIPPSTNISTLIEPIIARLVAFAKLIPGFGLVSDEV</sequence>
<protein>
    <submittedName>
        <fullName evidence="5">Uncharacterized protein</fullName>
    </submittedName>
</protein>
<evidence type="ECO:0000256" key="1">
    <source>
        <dbReference type="ARBA" id="ARBA00023015"/>
    </source>
</evidence>